<feature type="region of interest" description="Disordered" evidence="4">
    <location>
        <begin position="951"/>
        <end position="994"/>
    </location>
</feature>
<dbReference type="OrthoDB" id="1236981at2"/>
<dbReference type="Gene3D" id="2.60.40.2030">
    <property type="match status" value="2"/>
</dbReference>
<name>A0A5S3QK86_9FLAO</name>
<evidence type="ECO:0000259" key="5">
    <source>
        <dbReference type="Pfam" id="PF01345"/>
    </source>
</evidence>
<keyword evidence="3" id="KW-0106">Calcium</keyword>
<dbReference type="InterPro" id="IPR047589">
    <property type="entry name" value="DUF11_rpt"/>
</dbReference>
<dbReference type="Proteomes" id="UP000310314">
    <property type="component" value="Unassembled WGS sequence"/>
</dbReference>
<keyword evidence="1" id="KW-0732">Signal</keyword>
<dbReference type="NCBIfam" id="TIGR04131">
    <property type="entry name" value="Bac_Flav_CTERM"/>
    <property type="match status" value="1"/>
</dbReference>
<dbReference type="InterPro" id="IPR038081">
    <property type="entry name" value="CalX-like_sf"/>
</dbReference>
<dbReference type="InterPro" id="IPR053180">
    <property type="entry name" value="Ca-binding_acidic-repeat"/>
</dbReference>
<evidence type="ECO:0000313" key="8">
    <source>
        <dbReference type="EMBL" id="TMM58234.1"/>
    </source>
</evidence>
<feature type="compositionally biased region" description="Acidic residues" evidence="4">
    <location>
        <begin position="961"/>
        <end position="986"/>
    </location>
</feature>
<dbReference type="InterPro" id="IPR001434">
    <property type="entry name" value="OmcB-like_DUF11"/>
</dbReference>
<reference evidence="8 9" key="1">
    <citation type="submission" date="2019-05" db="EMBL/GenBank/DDBJ databases">
        <authorList>
            <person name="Zhang J.-Y."/>
            <person name="Feg X."/>
            <person name="Du Z.-J."/>
        </authorList>
    </citation>
    <scope>NUCLEOTIDE SEQUENCE [LARGE SCALE GENOMIC DNA]</scope>
    <source>
        <strain evidence="8 9">RZ26</strain>
    </source>
</reference>
<gene>
    <name evidence="8" type="ORF">FEE95_02060</name>
</gene>
<accession>A0A5S3QK86</accession>
<keyword evidence="9" id="KW-1185">Reference proteome</keyword>
<comment type="caution">
    <text evidence="8">The sequence shown here is derived from an EMBL/GenBank/DDBJ whole genome shotgun (WGS) entry which is preliminary data.</text>
</comment>
<evidence type="ECO:0000313" key="9">
    <source>
        <dbReference type="Proteomes" id="UP000310314"/>
    </source>
</evidence>
<evidence type="ECO:0000256" key="2">
    <source>
        <dbReference type="ARBA" id="ARBA00022737"/>
    </source>
</evidence>
<dbReference type="GO" id="GO:0007154">
    <property type="term" value="P:cell communication"/>
    <property type="evidence" value="ECO:0007669"/>
    <property type="project" value="InterPro"/>
</dbReference>
<dbReference type="InterPro" id="IPR003644">
    <property type="entry name" value="Calx_beta"/>
</dbReference>
<dbReference type="SUPFAM" id="SSF141072">
    <property type="entry name" value="CalX-like"/>
    <property type="match status" value="2"/>
</dbReference>
<dbReference type="Gene3D" id="2.60.40.10">
    <property type="entry name" value="Immunoglobulins"/>
    <property type="match status" value="1"/>
</dbReference>
<dbReference type="InterPro" id="IPR013783">
    <property type="entry name" value="Ig-like_fold"/>
</dbReference>
<feature type="domain" description="Calx-beta" evidence="6">
    <location>
        <begin position="233"/>
        <end position="288"/>
    </location>
</feature>
<dbReference type="PANTHER" id="PTHR37467">
    <property type="entry name" value="EXPORTED CALCIUM-BINDING GLYCOPROTEIN-RELATED"/>
    <property type="match status" value="1"/>
</dbReference>
<dbReference type="Pfam" id="PF13585">
    <property type="entry name" value="CHU_C"/>
    <property type="match status" value="1"/>
</dbReference>
<evidence type="ECO:0000259" key="6">
    <source>
        <dbReference type="Pfam" id="PF03160"/>
    </source>
</evidence>
<feature type="domain" description="Ig-like" evidence="7">
    <location>
        <begin position="761"/>
        <end position="838"/>
    </location>
</feature>
<dbReference type="NCBIfam" id="TIGR01451">
    <property type="entry name" value="B_ant_repeat"/>
    <property type="match status" value="2"/>
</dbReference>
<evidence type="ECO:0000256" key="3">
    <source>
        <dbReference type="ARBA" id="ARBA00022837"/>
    </source>
</evidence>
<organism evidence="8 9">
    <name type="scientific">Maribacter algarum</name>
    <name type="common">ex Zhang et al. 2020</name>
    <dbReference type="NCBI Taxonomy" id="2578118"/>
    <lineage>
        <taxon>Bacteria</taxon>
        <taxon>Pseudomonadati</taxon>
        <taxon>Bacteroidota</taxon>
        <taxon>Flavobacteriia</taxon>
        <taxon>Flavobacteriales</taxon>
        <taxon>Flavobacteriaceae</taxon>
        <taxon>Maribacter</taxon>
    </lineage>
</organism>
<feature type="region of interest" description="Disordered" evidence="4">
    <location>
        <begin position="1034"/>
        <end position="1056"/>
    </location>
</feature>
<feature type="domain" description="DUF11" evidence="5">
    <location>
        <begin position="1069"/>
        <end position="1179"/>
    </location>
</feature>
<keyword evidence="2" id="KW-0677">Repeat</keyword>
<dbReference type="Pfam" id="PF03160">
    <property type="entry name" value="Calx-beta"/>
    <property type="match status" value="2"/>
</dbReference>
<dbReference type="PANTHER" id="PTHR37467:SF1">
    <property type="entry name" value="EXPORTED CALCIUM-BINDING GLYCOPROTEIN"/>
    <property type="match status" value="1"/>
</dbReference>
<proteinExistence type="predicted"/>
<dbReference type="InterPro" id="IPR044023">
    <property type="entry name" value="Ig_7"/>
</dbReference>
<evidence type="ECO:0000256" key="1">
    <source>
        <dbReference type="ARBA" id="ARBA00022729"/>
    </source>
</evidence>
<dbReference type="Pfam" id="PF19081">
    <property type="entry name" value="Ig_7"/>
    <property type="match status" value="1"/>
</dbReference>
<dbReference type="Pfam" id="PF01345">
    <property type="entry name" value="DUF11"/>
    <property type="match status" value="2"/>
</dbReference>
<dbReference type="InterPro" id="IPR026341">
    <property type="entry name" value="T9SS_type_B"/>
</dbReference>
<feature type="domain" description="Calx-beta" evidence="6">
    <location>
        <begin position="60"/>
        <end position="155"/>
    </location>
</feature>
<dbReference type="EMBL" id="VATY01000001">
    <property type="protein sequence ID" value="TMM58234.1"/>
    <property type="molecule type" value="Genomic_DNA"/>
</dbReference>
<dbReference type="GO" id="GO:0016020">
    <property type="term" value="C:membrane"/>
    <property type="evidence" value="ECO:0007669"/>
    <property type="project" value="InterPro"/>
</dbReference>
<evidence type="ECO:0000259" key="7">
    <source>
        <dbReference type="Pfam" id="PF19081"/>
    </source>
</evidence>
<feature type="domain" description="DUF11" evidence="5">
    <location>
        <begin position="1193"/>
        <end position="1310"/>
    </location>
</feature>
<evidence type="ECO:0000256" key="4">
    <source>
        <dbReference type="SAM" id="MobiDB-lite"/>
    </source>
</evidence>
<sequence>MILKREHSSFMNLSKVFKGFLFFGILLLTNALSAQLVSITSADSDAGEVTAPGAQNLASFTISRPGGTLSAPMVGYTVTGTATSGVDHDLVSGTVTLPITGAGTDSEVTVNITSITDDELVEGVETIIVTLTSVTSTGIINAAADEVTINIADNDVGVVTLNLDTSVINGYRPNAFEGGQNGQFRLSVDKANGTGATVLVDFVITGTSTPGPGVGASFDHDLTGAVNAANNRATFPEGTLGRNINVVPWDDNIAESDKTVIITLTGTSNPLYSIGVPNTGTVTIIDDDCAAGTTAPVLNGNPTTLCDVANVDLNSFVNGLAPGGASLSWSTVANPTEAQLLSGTAVTAAPAGTYYALFTAGTGAAFCSSPSTELVIVLNTSPSAGTAVTGLTRCNESGFGQLTAINLNTAITGEDTGGTWTYISGGTGDPGINASDVVNFNGDAAGTYVFRYTVTGVAPCTNDNEDVTITVAGCDPCLAGNTAPPLNTATATDRCDVASVNLNTFITGGAASAPAGTTLRWSSIANPTTAGNLLPTNTATASGTYYGVYWDAATPCASPSNQVDLVLSQSPTAGADANGSACNNPDDTFGPTLIDLDDLLSAGVDAGTWAFTSGPETLIPNANNRVQFRNRDAGTYVYTYTTNNAVAPCTNDAAVFTISVDDCDPCVAGNIAPVLDPDTPTIACDEFTASFNDYTNSTAPTGTVLTWSTDSDAENTNAHLTPAQANNPPTLEGTYYGFFYDAVNMCASPTLQVNLVLNTTPVLNEVTGNGRCGTGMVVLGAMASDNATINWYASETGGGIIGTGSSFTTPVISTTTSYYAEATLNGCASERQQVIAMVQQQPSSGTPQNGGNASACSVEENGPTILDLDDLISGEDTGNWAYTSGPFADFNIPSNNILNFEGRPDGEYVFTYTTTGAQAPCVNESTVMTITVNDCDIDTDMDGLFDGPEAILGTDPNNADTDGDGINDGEEVGGDIENPLDSDLDADGMPSPDGIIDALDSNILDSDGDGVVDQLDPSNPDPCIPTRLNGVCDFDGDSITDSDEVSNGSDPDDPCDPDLENSACNAEVDLEVLKAVDNLNGLIGETVVFTITVNNLSSNRASRIVIGDLLESGFEYVSHSPATEGYDPNSGEWSIPLIDGMDSASLEITVNILEGGTYTNIAELLEVFQMDTNPANDRSEPITLPIELPEGIDLVLEKTALSANPLINEEVIFTLKVTNASIDANPVNNIEVRDIIDTENFEYIDHNTVSGEFNVVTGIWSVPSMAKGQEVTLEIRVRVPNEGKFTNTASIVRSTPVDGNPANNEATVEVTVSLPTPADVGFLFNQFSPNGDGTNDVLKINRLNSETNQEVEVRYNIQIFNRYGNLVYEANNKSDGEVWDGSWKGKDAPNGTYFYTMNLDIGDGPKLKKGWIQLIR</sequence>
<protein>
    <submittedName>
        <fullName evidence="8">DUF11 domain-containing protein</fullName>
    </submittedName>
</protein>